<protein>
    <recommendedName>
        <fullName evidence="7">OmpR/PhoB-type domain-containing protein</fullName>
    </recommendedName>
</protein>
<dbReference type="SUPFAM" id="SSF52540">
    <property type="entry name" value="P-loop containing nucleoside triphosphate hydrolases"/>
    <property type="match status" value="1"/>
</dbReference>
<dbReference type="InterPro" id="IPR036388">
    <property type="entry name" value="WH-like_DNA-bd_sf"/>
</dbReference>
<name>A0ABP8U390_9ACTN</name>
<evidence type="ECO:0000256" key="3">
    <source>
        <dbReference type="ARBA" id="ARBA00023125"/>
    </source>
</evidence>
<dbReference type="InterPro" id="IPR011990">
    <property type="entry name" value="TPR-like_helical_dom_sf"/>
</dbReference>
<evidence type="ECO:0000313" key="9">
    <source>
        <dbReference type="Proteomes" id="UP001501442"/>
    </source>
</evidence>
<keyword evidence="3 5" id="KW-0238">DNA-binding</keyword>
<feature type="compositionally biased region" description="Basic and acidic residues" evidence="6">
    <location>
        <begin position="748"/>
        <end position="757"/>
    </location>
</feature>
<dbReference type="SMART" id="SM00862">
    <property type="entry name" value="Trans_reg_C"/>
    <property type="match status" value="1"/>
</dbReference>
<dbReference type="Gene3D" id="3.40.50.300">
    <property type="entry name" value="P-loop containing nucleotide triphosphate hydrolases"/>
    <property type="match status" value="1"/>
</dbReference>
<dbReference type="SMART" id="SM01043">
    <property type="entry name" value="BTAD"/>
    <property type="match status" value="1"/>
</dbReference>
<dbReference type="InterPro" id="IPR005158">
    <property type="entry name" value="BTAD"/>
</dbReference>
<dbReference type="Pfam" id="PF13191">
    <property type="entry name" value="AAA_16"/>
    <property type="match status" value="1"/>
</dbReference>
<evidence type="ECO:0000256" key="1">
    <source>
        <dbReference type="ARBA" id="ARBA00005820"/>
    </source>
</evidence>
<gene>
    <name evidence="8" type="ORF">GCM10023196_016900</name>
</gene>
<dbReference type="Pfam" id="PF00486">
    <property type="entry name" value="Trans_reg_C"/>
    <property type="match status" value="1"/>
</dbReference>
<dbReference type="PROSITE" id="PS51755">
    <property type="entry name" value="OMPR_PHOB"/>
    <property type="match status" value="1"/>
</dbReference>
<proteinExistence type="inferred from homology"/>
<dbReference type="PANTHER" id="PTHR35807">
    <property type="entry name" value="TRANSCRIPTIONAL REGULATOR REDD-RELATED"/>
    <property type="match status" value="1"/>
</dbReference>
<evidence type="ECO:0000256" key="5">
    <source>
        <dbReference type="PROSITE-ProRule" id="PRU01091"/>
    </source>
</evidence>
<dbReference type="InterPro" id="IPR041664">
    <property type="entry name" value="AAA_16"/>
</dbReference>
<dbReference type="InterPro" id="IPR001867">
    <property type="entry name" value="OmpR/PhoB-type_DNA-bd"/>
</dbReference>
<evidence type="ECO:0000256" key="4">
    <source>
        <dbReference type="ARBA" id="ARBA00023163"/>
    </source>
</evidence>
<comment type="similarity">
    <text evidence="1">Belongs to the AfsR/DnrI/RedD regulatory family.</text>
</comment>
<dbReference type="CDD" id="cd15831">
    <property type="entry name" value="BTAD"/>
    <property type="match status" value="1"/>
</dbReference>
<feature type="domain" description="OmpR/PhoB-type" evidence="7">
    <location>
        <begin position="20"/>
        <end position="124"/>
    </location>
</feature>
<evidence type="ECO:0000313" key="8">
    <source>
        <dbReference type="EMBL" id="GAA4622892.1"/>
    </source>
</evidence>
<organism evidence="8 9">
    <name type="scientific">Actinoallomurus vinaceus</name>
    <dbReference type="NCBI Taxonomy" id="1080074"/>
    <lineage>
        <taxon>Bacteria</taxon>
        <taxon>Bacillati</taxon>
        <taxon>Actinomycetota</taxon>
        <taxon>Actinomycetes</taxon>
        <taxon>Streptosporangiales</taxon>
        <taxon>Thermomonosporaceae</taxon>
        <taxon>Actinoallomurus</taxon>
    </lineage>
</organism>
<dbReference type="Proteomes" id="UP001501442">
    <property type="component" value="Unassembled WGS sequence"/>
</dbReference>
<dbReference type="Gene3D" id="1.10.10.10">
    <property type="entry name" value="Winged helix-like DNA-binding domain superfamily/Winged helix DNA-binding domain"/>
    <property type="match status" value="1"/>
</dbReference>
<keyword evidence="2" id="KW-0805">Transcription regulation</keyword>
<reference evidence="9" key="1">
    <citation type="journal article" date="2019" name="Int. J. Syst. Evol. Microbiol.">
        <title>The Global Catalogue of Microorganisms (GCM) 10K type strain sequencing project: providing services to taxonomists for standard genome sequencing and annotation.</title>
        <authorList>
            <consortium name="The Broad Institute Genomics Platform"/>
            <consortium name="The Broad Institute Genome Sequencing Center for Infectious Disease"/>
            <person name="Wu L."/>
            <person name="Ma J."/>
        </authorList>
    </citation>
    <scope>NUCLEOTIDE SEQUENCE [LARGE SCALE GENOMIC DNA]</scope>
    <source>
        <strain evidence="9">JCM 17939</strain>
    </source>
</reference>
<accession>A0ABP8U390</accession>
<dbReference type="PANTHER" id="PTHR35807:SF1">
    <property type="entry name" value="TRANSCRIPTIONAL REGULATOR REDD"/>
    <property type="match status" value="1"/>
</dbReference>
<dbReference type="EMBL" id="BAABHK010000002">
    <property type="protein sequence ID" value="GAA4622892.1"/>
    <property type="molecule type" value="Genomic_DNA"/>
</dbReference>
<feature type="region of interest" description="Disordered" evidence="6">
    <location>
        <begin position="731"/>
        <end position="757"/>
    </location>
</feature>
<comment type="caution">
    <text evidence="8">The sequence shown here is derived from an EMBL/GenBank/DDBJ whole genome shotgun (WGS) entry which is preliminary data.</text>
</comment>
<evidence type="ECO:0000256" key="6">
    <source>
        <dbReference type="SAM" id="MobiDB-lite"/>
    </source>
</evidence>
<dbReference type="Gene3D" id="1.25.40.10">
    <property type="entry name" value="Tetratricopeptide repeat domain"/>
    <property type="match status" value="1"/>
</dbReference>
<evidence type="ECO:0000259" key="7">
    <source>
        <dbReference type="PROSITE" id="PS51755"/>
    </source>
</evidence>
<keyword evidence="9" id="KW-1185">Reference proteome</keyword>
<dbReference type="SUPFAM" id="SSF46894">
    <property type="entry name" value="C-terminal effector domain of the bipartite response regulators"/>
    <property type="match status" value="1"/>
</dbReference>
<feature type="DNA-binding region" description="OmpR/PhoB-type" evidence="5">
    <location>
        <begin position="20"/>
        <end position="124"/>
    </location>
</feature>
<dbReference type="InterPro" id="IPR027417">
    <property type="entry name" value="P-loop_NTPase"/>
</dbReference>
<dbReference type="Pfam" id="PF03704">
    <property type="entry name" value="BTAD"/>
    <property type="match status" value="1"/>
</dbReference>
<dbReference type="SUPFAM" id="SSF48452">
    <property type="entry name" value="TPR-like"/>
    <property type="match status" value="1"/>
</dbReference>
<keyword evidence="4" id="KW-0804">Transcription</keyword>
<evidence type="ECO:0000256" key="2">
    <source>
        <dbReference type="ARBA" id="ARBA00023015"/>
    </source>
</evidence>
<dbReference type="CDD" id="cd01983">
    <property type="entry name" value="SIMIBI"/>
    <property type="match status" value="1"/>
</dbReference>
<dbReference type="InterPro" id="IPR016032">
    <property type="entry name" value="Sig_transdc_resp-reg_C-effctor"/>
</dbReference>
<dbReference type="InterPro" id="IPR051677">
    <property type="entry name" value="AfsR-DnrI-RedD_regulator"/>
</dbReference>
<sequence length="757" mass="82396">MPIPDKPCPEPAEQANAAVEGERLSDHLRFVLLGPLEAWSGDTRLDLGPPKRRVLLARLLIADSRPVSADRLGEDLWEGNPPAGALSSIHSHISRLRAVLEPDRTRRGGHTVLLSGSAGYTLNAAPHIRDSTRFEEAVNHARGLLTRGRLTEARREVQRGLTLWRGTALADAANYAFAEREIARLEEIRLAAGELHATVLLHEGRPDEAAVIAEELTTRSPLREAAWALLLRALYLVGRPAEALRRFETIRALLADELGTVPGPELSDVHVAVLRQDLAALAPRRSHAAPVPLVRPAGAASVIVGRTGELTRFDEILSDAGQGRTRWVVLSGEGGIGKTRLAEEFAARAADAGFKTVWVRCGIDIGSEADGGDGADPMGRLISMAYPDIRLDVGSEAVVGELTERLTRQPTICLIEDLHRAGPRFRRLLASYAALLRDVPLIVVCTTQDTDDAGLRELLALLVRQTRATLLPLDPLTVADIHELMRHRSTPFNPSAPGSELHQREAAALHRRGEGNPFLITEILELPSEERTGPGARLPASVSRVLRARMDLLDDRVLTMLQAVAVTGGELDPELLLRIRTISREELLSLIDAAVTTRVLNWEDGTGPGRPGRYLMPDLVRELVLQDLTPARRQLLHTAAARALAELPHRHPVHIARHLMAAGPLIAREELVDAAFAAGNRCAEDDQHAEAALWFDHAAALADDPGVRAEARHAADTARRQLDQLERWIGHPCDPADLPGGPAWPTDPESRAGRHSS</sequence>